<reference evidence="3" key="1">
    <citation type="journal article" date="2019" name="Int. J. Syst. Evol. Microbiol.">
        <title>The Global Catalogue of Microorganisms (GCM) 10K type strain sequencing project: providing services to taxonomists for standard genome sequencing and annotation.</title>
        <authorList>
            <consortium name="The Broad Institute Genomics Platform"/>
            <consortium name="The Broad Institute Genome Sequencing Center for Infectious Disease"/>
            <person name="Wu L."/>
            <person name="Ma J."/>
        </authorList>
    </citation>
    <scope>NUCLEOTIDE SEQUENCE [LARGE SCALE GENOMIC DNA]</scope>
    <source>
        <strain evidence="3">CGMCC 1.12477</strain>
    </source>
</reference>
<comment type="caution">
    <text evidence="2">The sequence shown here is derived from an EMBL/GenBank/DDBJ whole genome shotgun (WGS) entry which is preliminary data.</text>
</comment>
<dbReference type="Proteomes" id="UP001597186">
    <property type="component" value="Unassembled WGS sequence"/>
</dbReference>
<keyword evidence="3" id="KW-1185">Reference proteome</keyword>
<dbReference type="RefSeq" id="WP_379912717.1">
    <property type="nucleotide sequence ID" value="NZ_JBHUDD010000027.1"/>
</dbReference>
<dbReference type="Pfam" id="PF06568">
    <property type="entry name" value="YjiS-like"/>
    <property type="match status" value="1"/>
</dbReference>
<organism evidence="2 3">
    <name type="scientific">Lacimonas salitolerans</name>
    <dbReference type="NCBI Taxonomy" id="1323750"/>
    <lineage>
        <taxon>Bacteria</taxon>
        <taxon>Pseudomonadati</taxon>
        <taxon>Pseudomonadota</taxon>
        <taxon>Alphaproteobacteria</taxon>
        <taxon>Rhodobacterales</taxon>
        <taxon>Paracoccaceae</taxon>
        <taxon>Lacimonas</taxon>
    </lineage>
</organism>
<evidence type="ECO:0000259" key="1">
    <source>
        <dbReference type="Pfam" id="PF06568"/>
    </source>
</evidence>
<dbReference type="InterPro" id="IPR009506">
    <property type="entry name" value="YjiS-like"/>
</dbReference>
<dbReference type="EMBL" id="JBHUDD010000027">
    <property type="protein sequence ID" value="MFD1508264.1"/>
    <property type="molecule type" value="Genomic_DNA"/>
</dbReference>
<proteinExistence type="predicted"/>
<evidence type="ECO:0000313" key="2">
    <source>
        <dbReference type="EMBL" id="MFD1508264.1"/>
    </source>
</evidence>
<name>A0ABW4EEE0_9RHOB</name>
<protein>
    <submittedName>
        <fullName evidence="2">DUF1127 domain-containing protein</fullName>
    </submittedName>
</protein>
<evidence type="ECO:0000313" key="3">
    <source>
        <dbReference type="Proteomes" id="UP001597186"/>
    </source>
</evidence>
<gene>
    <name evidence="2" type="ORF">ACFTOW_02450</name>
</gene>
<feature type="domain" description="YjiS-like" evidence="1">
    <location>
        <begin position="21"/>
        <end position="57"/>
    </location>
</feature>
<accession>A0ABW4EEE0</accession>
<sequence length="69" mass="7709">MAFASDMTRSAPANRGRFADLAGRIARYRLYRQTLNELAALNNSDLADLGICRAQIRALAYEVAYRDQA</sequence>